<dbReference type="SUPFAM" id="SSF74788">
    <property type="entry name" value="Cullin repeat-like"/>
    <property type="match status" value="1"/>
</dbReference>
<reference evidence="5" key="1">
    <citation type="journal article" date="2023" name="Science">
        <title>Elucidation of the pathway for biosynthesis of saponin adjuvants from the soapbark tree.</title>
        <authorList>
            <person name="Reed J."/>
            <person name="Orme A."/>
            <person name="El-Demerdash A."/>
            <person name="Owen C."/>
            <person name="Martin L.B.B."/>
            <person name="Misra R.C."/>
            <person name="Kikuchi S."/>
            <person name="Rejzek M."/>
            <person name="Martin A.C."/>
            <person name="Harkess A."/>
            <person name="Leebens-Mack J."/>
            <person name="Louveau T."/>
            <person name="Stephenson M.J."/>
            <person name="Osbourn A."/>
        </authorList>
    </citation>
    <scope>NUCLEOTIDE SEQUENCE</scope>
    <source>
        <strain evidence="5">S10</strain>
    </source>
</reference>
<dbReference type="InterPro" id="IPR032403">
    <property type="entry name" value="Exo84_C"/>
</dbReference>
<dbReference type="GO" id="GO:0000145">
    <property type="term" value="C:exocyst"/>
    <property type="evidence" value="ECO:0007669"/>
    <property type="project" value="InterPro"/>
</dbReference>
<protein>
    <submittedName>
        <fullName evidence="5">Exocyst complex component EXO84A</fullName>
    </submittedName>
</protein>
<evidence type="ECO:0000313" key="5">
    <source>
        <dbReference type="EMBL" id="KAJ7953720.1"/>
    </source>
</evidence>
<dbReference type="InterPro" id="IPR042561">
    <property type="entry name" value="Exo84_C_1"/>
</dbReference>
<dbReference type="EMBL" id="JARAOO010000010">
    <property type="protein sequence ID" value="KAJ7953720.1"/>
    <property type="molecule type" value="Genomic_DNA"/>
</dbReference>
<keyword evidence="2" id="KW-0813">Transport</keyword>
<keyword evidence="6" id="KW-1185">Reference proteome</keyword>
<dbReference type="InterPro" id="IPR042560">
    <property type="entry name" value="Exo84_C_2"/>
</dbReference>
<dbReference type="GO" id="GO:0006887">
    <property type="term" value="P:exocytosis"/>
    <property type="evidence" value="ECO:0007669"/>
    <property type="project" value="UniProtKB-KW"/>
</dbReference>
<dbReference type="Gene3D" id="1.20.58.1210">
    <property type="entry name" value="Exo84p, N-terminal helical domain"/>
    <property type="match status" value="1"/>
</dbReference>
<dbReference type="PANTHER" id="PTHR21426">
    <property type="entry name" value="EXOCYST COMPLEX COMPONENT 8"/>
    <property type="match status" value="1"/>
</dbReference>
<dbReference type="KEGG" id="qsa:O6P43_025382"/>
<evidence type="ECO:0000313" key="6">
    <source>
        <dbReference type="Proteomes" id="UP001163823"/>
    </source>
</evidence>
<evidence type="ECO:0000256" key="3">
    <source>
        <dbReference type="ARBA" id="ARBA00022483"/>
    </source>
</evidence>
<evidence type="ECO:0000259" key="4">
    <source>
        <dbReference type="Pfam" id="PF16528"/>
    </source>
</evidence>
<dbReference type="Pfam" id="PF08700">
    <property type="entry name" value="VPS51_Exo84_N"/>
    <property type="match status" value="1"/>
</dbReference>
<evidence type="ECO:0000256" key="2">
    <source>
        <dbReference type="ARBA" id="ARBA00022448"/>
    </source>
</evidence>
<dbReference type="GO" id="GO:0008104">
    <property type="term" value="P:intracellular protein localization"/>
    <property type="evidence" value="ECO:0007669"/>
    <property type="project" value="TreeGrafter"/>
</dbReference>
<dbReference type="InterPro" id="IPR016159">
    <property type="entry name" value="Cullin_repeat-like_dom_sf"/>
</dbReference>
<dbReference type="GO" id="GO:0006893">
    <property type="term" value="P:Golgi to plasma membrane transport"/>
    <property type="evidence" value="ECO:0007669"/>
    <property type="project" value="TreeGrafter"/>
</dbReference>
<organism evidence="5 6">
    <name type="scientific">Quillaja saponaria</name>
    <name type="common">Soap bark tree</name>
    <dbReference type="NCBI Taxonomy" id="32244"/>
    <lineage>
        <taxon>Eukaryota</taxon>
        <taxon>Viridiplantae</taxon>
        <taxon>Streptophyta</taxon>
        <taxon>Embryophyta</taxon>
        <taxon>Tracheophyta</taxon>
        <taxon>Spermatophyta</taxon>
        <taxon>Magnoliopsida</taxon>
        <taxon>eudicotyledons</taxon>
        <taxon>Gunneridae</taxon>
        <taxon>Pentapetalae</taxon>
        <taxon>rosids</taxon>
        <taxon>fabids</taxon>
        <taxon>Fabales</taxon>
        <taxon>Quillajaceae</taxon>
        <taxon>Quillaja</taxon>
    </lineage>
</organism>
<sequence>MDTLSRGSSIGDQDWSEHEGNLTLSDRLKVFKSSNFNPGDYVTSKCHTMNEKEIRHLCAYLVDLKRASAEEMRKSVLANYSAFIRTSKEISDLEGELLSMRNLLSTQAALVHGLAEGVRIESLTAGAEDSTIEDIFDENRALSKIENWLVEFLDKLEVLLAEKRVEEAMATLDEGENIAEEATDRKTLGPTVLLSLRTSITEQRQKLADQLAETTCQPSIRAVELRSAVLALKKLGDGARAHTLLLNSHQEKLQRNMQSLRSTLYGGAYTATLSQLAFSTIAQAASDSLTVFGDEPAYASELVTWAVRQTEAFALLLKKHVLASSAASGGLRIASECVHVCLCHCYLLEARGLSLSPVLLRHFRPCVEQAMSTNLKRIEQSSAALAAADDWLLAYSQVGTRLPNVSSSASLSNLTTSYQPKLSSSAHKFNTMVQEFFEDVGPLDCLQLDGPALEGILQVFNSYVNLLINALPGSIENENLEGSGNKIVRMAENEAQQIALLANASLLADELIPRAAMKLLPLQLTNRGDESSRRGSDRHRVPEQREWKRRLQRIVDRLRDSFCRQHVLELIFTEDGDARLNAFMYLNMDGNAEEPEWFPSPVFQELFAKLTRMASISTDMFVGRERFATILLMRLTETVILWLSDDQSFWEEVEQGQAPLGAFGLQQLYLDMEFVILFSSQGRYLSRNLHQVIKNIIARAIEAVAATGVDPYSVLPEDEWFAEVAQIAIKMLTGKANFSNVDRDATSPTASVSAKSMSSVHSHGSN</sequence>
<accession>A0AAD7L8R0</accession>
<dbReference type="Proteomes" id="UP001163823">
    <property type="component" value="Chromosome 10"/>
</dbReference>
<dbReference type="Pfam" id="PF16528">
    <property type="entry name" value="Exo84_C"/>
    <property type="match status" value="1"/>
</dbReference>
<evidence type="ECO:0000256" key="1">
    <source>
        <dbReference type="ARBA" id="ARBA00007210"/>
    </source>
</evidence>
<dbReference type="AlphaFoldDB" id="A0AAD7L8R0"/>
<gene>
    <name evidence="5" type="ORF">O6P43_025382</name>
</gene>
<proteinExistence type="inferred from homology"/>
<dbReference type="InterPro" id="IPR033961">
    <property type="entry name" value="Exo84"/>
</dbReference>
<keyword evidence="3" id="KW-0268">Exocytosis</keyword>
<dbReference type="Gene3D" id="1.20.58.1220">
    <property type="entry name" value="Exo84p, C-terminal helical domain"/>
    <property type="match status" value="1"/>
</dbReference>
<comment type="similarity">
    <text evidence="1">Belongs to the EXO84 family.</text>
</comment>
<dbReference type="FunFam" id="1.20.58.1210:FF:000002">
    <property type="entry name" value="Exocyst complex component EXO84B"/>
    <property type="match status" value="1"/>
</dbReference>
<dbReference type="PANTHER" id="PTHR21426:SF15">
    <property type="entry name" value="EXOCYST COMPLEX COMPONENT EXO84A"/>
    <property type="match status" value="1"/>
</dbReference>
<comment type="caution">
    <text evidence="5">The sequence shown here is derived from an EMBL/GenBank/DDBJ whole genome shotgun (WGS) entry which is preliminary data.</text>
</comment>
<dbReference type="FunFam" id="1.20.58.1220:FF:000001">
    <property type="entry name" value="Exocyst complex component EXO84B"/>
    <property type="match status" value="1"/>
</dbReference>
<name>A0AAD7L8R0_QUISA</name>
<feature type="domain" description="Exocyst component Exo84 C-terminal" evidence="4">
    <location>
        <begin position="148"/>
        <end position="355"/>
    </location>
</feature>